<proteinExistence type="predicted"/>
<dbReference type="AlphaFoldDB" id="A0A150IMR6"/>
<dbReference type="EMBL" id="LNGD01000221">
    <property type="protein sequence ID" value="KYC46212.1"/>
    <property type="molecule type" value="Genomic_DNA"/>
</dbReference>
<dbReference type="Proteomes" id="UP000075578">
    <property type="component" value="Unassembled WGS sequence"/>
</dbReference>
<name>A0A150IMR6_9EURY</name>
<sequence>MAAGEISLEYKDKYYSSKHGDISDFLEDNEMDDEKLLKAENDGDLEWTDNNWFEIIYLQRQNPDQIALDSIRGEEDDWEWEGDIAHDYDSGISLLEDYIDNEDI</sequence>
<protein>
    <submittedName>
        <fullName evidence="1">Uncharacterized protein</fullName>
    </submittedName>
</protein>
<reference evidence="1 2" key="1">
    <citation type="journal article" date="2016" name="ISME J.">
        <title>Chasing the elusive Euryarchaeota class WSA2: genomes reveal a uniquely fastidious methyl-reducing methanogen.</title>
        <authorList>
            <person name="Nobu M.K."/>
            <person name="Narihiro T."/>
            <person name="Kuroda K."/>
            <person name="Mei R."/>
            <person name="Liu W.T."/>
        </authorList>
    </citation>
    <scope>NUCLEOTIDE SEQUENCE [LARGE SCALE GENOMIC DNA]</scope>
    <source>
        <strain evidence="1">U1lsi0528_Bin089</strain>
    </source>
</reference>
<comment type="caution">
    <text evidence="1">The sequence shown here is derived from an EMBL/GenBank/DDBJ whole genome shotgun (WGS) entry which is preliminary data.</text>
</comment>
<evidence type="ECO:0000313" key="2">
    <source>
        <dbReference type="Proteomes" id="UP000075578"/>
    </source>
</evidence>
<gene>
    <name evidence="1" type="ORF">AMQ74_01857</name>
</gene>
<evidence type="ECO:0000313" key="1">
    <source>
        <dbReference type="EMBL" id="KYC46212.1"/>
    </source>
</evidence>
<organism evidence="1 2">
    <name type="scientific">Candidatus Methanofastidiosum methylothiophilum</name>
    <dbReference type="NCBI Taxonomy" id="1705564"/>
    <lineage>
        <taxon>Archaea</taxon>
        <taxon>Methanobacteriati</taxon>
        <taxon>Methanobacteriota</taxon>
        <taxon>Stenosarchaea group</taxon>
        <taxon>Candidatus Methanofastidiosia</taxon>
        <taxon>Candidatus Methanofastidiosales</taxon>
        <taxon>Candidatus Methanofastidiosaceae</taxon>
        <taxon>Candidatus Methanofastidiosum</taxon>
    </lineage>
</organism>
<accession>A0A150IMR6</accession>